<dbReference type="SUPFAM" id="SSF53474">
    <property type="entry name" value="alpha/beta-Hydrolases"/>
    <property type="match status" value="1"/>
</dbReference>
<organism evidence="2 3">
    <name type="scientific">Candidatus Dormiibacter inghamiae</name>
    <dbReference type="NCBI Taxonomy" id="3127013"/>
    <lineage>
        <taxon>Bacteria</taxon>
        <taxon>Bacillati</taxon>
        <taxon>Candidatus Dormiibacterota</taxon>
        <taxon>Candidatus Dormibacteria</taxon>
        <taxon>Candidatus Dormibacterales</taxon>
        <taxon>Candidatus Dormibacteraceae</taxon>
        <taxon>Candidatus Dormiibacter</taxon>
    </lineage>
</organism>
<sequence>MNTVASRDGTTIAYDRVGSGPAVILIAGALCSRLSWSGPELARLLAADFTVYNYDRRGRGDSGDTKPYAVDREVEDIEAIIAEAGGTAPTSRCITSEDPLVSQRYEHVNRNAGVMGAPQARPVG</sequence>
<dbReference type="GO" id="GO:0016787">
    <property type="term" value="F:hydrolase activity"/>
    <property type="evidence" value="ECO:0007669"/>
    <property type="project" value="UniProtKB-KW"/>
</dbReference>
<proteinExistence type="predicted"/>
<comment type="caution">
    <text evidence="2">The sequence shown here is derived from an EMBL/GenBank/DDBJ whole genome shotgun (WGS) entry which is preliminary data.</text>
</comment>
<dbReference type="Proteomes" id="UP000620075">
    <property type="component" value="Unassembled WGS sequence"/>
</dbReference>
<keyword evidence="2" id="KW-0378">Hydrolase</keyword>
<dbReference type="Gene3D" id="3.40.50.1820">
    <property type="entry name" value="alpha/beta hydrolase"/>
    <property type="match status" value="1"/>
</dbReference>
<accession>A0A934KJY3</accession>
<dbReference type="Pfam" id="PF12697">
    <property type="entry name" value="Abhydrolase_6"/>
    <property type="match status" value="1"/>
</dbReference>
<reference evidence="2 3" key="1">
    <citation type="submission" date="2020-10" db="EMBL/GenBank/DDBJ databases">
        <title>Ca. Dormibacterota MAGs.</title>
        <authorList>
            <person name="Montgomery K."/>
        </authorList>
    </citation>
    <scope>NUCLEOTIDE SEQUENCE [LARGE SCALE GENOMIC DNA]</scope>
    <source>
        <strain evidence="2">SC8811_S16_3</strain>
    </source>
</reference>
<name>A0A934KJY3_9BACT</name>
<evidence type="ECO:0000313" key="3">
    <source>
        <dbReference type="Proteomes" id="UP000620075"/>
    </source>
</evidence>
<gene>
    <name evidence="2" type="ORF">JF888_09575</name>
</gene>
<protein>
    <submittedName>
        <fullName evidence="2">Alpha/beta hydrolase</fullName>
    </submittedName>
</protein>
<dbReference type="EMBL" id="JAEKNQ010000036">
    <property type="protein sequence ID" value="MBJ7603420.1"/>
    <property type="molecule type" value="Genomic_DNA"/>
</dbReference>
<dbReference type="AlphaFoldDB" id="A0A934KJY3"/>
<evidence type="ECO:0000259" key="1">
    <source>
        <dbReference type="Pfam" id="PF12697"/>
    </source>
</evidence>
<feature type="domain" description="AB hydrolase-1" evidence="1">
    <location>
        <begin position="23"/>
        <end position="85"/>
    </location>
</feature>
<evidence type="ECO:0000313" key="2">
    <source>
        <dbReference type="EMBL" id="MBJ7603420.1"/>
    </source>
</evidence>
<dbReference type="InterPro" id="IPR000073">
    <property type="entry name" value="AB_hydrolase_1"/>
</dbReference>
<dbReference type="InterPro" id="IPR029058">
    <property type="entry name" value="AB_hydrolase_fold"/>
</dbReference>